<dbReference type="EMBL" id="BRXS01000006">
    <property type="protein sequence ID" value="GLC27619.1"/>
    <property type="molecule type" value="Genomic_DNA"/>
</dbReference>
<evidence type="ECO:0000313" key="12">
    <source>
        <dbReference type="Proteomes" id="UP001161325"/>
    </source>
</evidence>
<reference evidence="11" key="1">
    <citation type="submission" date="2022-08" db="EMBL/GenBank/DDBJ databases">
        <title>Draft genome sequencing of Roseisolibacter agri AW1220.</title>
        <authorList>
            <person name="Tobiishi Y."/>
            <person name="Tonouchi A."/>
        </authorList>
    </citation>
    <scope>NUCLEOTIDE SEQUENCE</scope>
    <source>
        <strain evidence="11">AW1220</strain>
    </source>
</reference>
<dbReference type="GO" id="GO:0009279">
    <property type="term" value="C:cell outer membrane"/>
    <property type="evidence" value="ECO:0007669"/>
    <property type="project" value="UniProtKB-SubCell"/>
</dbReference>
<keyword evidence="4 8" id="KW-0812">Transmembrane</keyword>
<dbReference type="Gene3D" id="2.170.130.10">
    <property type="entry name" value="TonB-dependent receptor, plug domain"/>
    <property type="match status" value="1"/>
</dbReference>
<feature type="signal peptide" evidence="9">
    <location>
        <begin position="1"/>
        <end position="33"/>
    </location>
</feature>
<proteinExistence type="inferred from homology"/>
<dbReference type="Gene3D" id="3.55.50.30">
    <property type="match status" value="1"/>
</dbReference>
<name>A0AA37Q6U9_9BACT</name>
<comment type="caution">
    <text evidence="11">The sequence shown here is derived from an EMBL/GenBank/DDBJ whole genome shotgun (WGS) entry which is preliminary data.</text>
</comment>
<evidence type="ECO:0000256" key="9">
    <source>
        <dbReference type="SAM" id="SignalP"/>
    </source>
</evidence>
<keyword evidence="7 8" id="KW-0998">Cell outer membrane</keyword>
<dbReference type="PANTHER" id="PTHR30069">
    <property type="entry name" value="TONB-DEPENDENT OUTER MEMBRANE RECEPTOR"/>
    <property type="match status" value="1"/>
</dbReference>
<dbReference type="PROSITE" id="PS52016">
    <property type="entry name" value="TONB_DEPENDENT_REC_3"/>
    <property type="match status" value="1"/>
</dbReference>
<dbReference type="GO" id="GO:0015344">
    <property type="term" value="F:siderophore uptake transmembrane transporter activity"/>
    <property type="evidence" value="ECO:0007669"/>
    <property type="project" value="TreeGrafter"/>
</dbReference>
<keyword evidence="6 8" id="KW-0472">Membrane</keyword>
<keyword evidence="5 9" id="KW-0732">Signal</keyword>
<evidence type="ECO:0000256" key="2">
    <source>
        <dbReference type="ARBA" id="ARBA00022448"/>
    </source>
</evidence>
<keyword evidence="3 8" id="KW-1134">Transmembrane beta strand</keyword>
<feature type="chain" id="PRO_5041436631" description="TonB-dependent receptor plug domain-containing protein" evidence="9">
    <location>
        <begin position="34"/>
        <end position="885"/>
    </location>
</feature>
<organism evidence="11 12">
    <name type="scientific">Roseisolibacter agri</name>
    <dbReference type="NCBI Taxonomy" id="2014610"/>
    <lineage>
        <taxon>Bacteria</taxon>
        <taxon>Pseudomonadati</taxon>
        <taxon>Gemmatimonadota</taxon>
        <taxon>Gemmatimonadia</taxon>
        <taxon>Gemmatimonadales</taxon>
        <taxon>Gemmatimonadaceae</taxon>
        <taxon>Roseisolibacter</taxon>
    </lineage>
</organism>
<dbReference type="SUPFAM" id="SSF56935">
    <property type="entry name" value="Porins"/>
    <property type="match status" value="1"/>
</dbReference>
<evidence type="ECO:0000259" key="10">
    <source>
        <dbReference type="Pfam" id="PF07715"/>
    </source>
</evidence>
<evidence type="ECO:0000256" key="6">
    <source>
        <dbReference type="ARBA" id="ARBA00023136"/>
    </source>
</evidence>
<dbReference type="InterPro" id="IPR039426">
    <property type="entry name" value="TonB-dep_rcpt-like"/>
</dbReference>
<sequence>MTAGVPVRAAFLHRSRAAAALLALAAAPRVTHALDACTPRAVADSARPAWPAPLDRVVAAPAEELTLRAALDRLSVAGRVRLSYSPDLLPLERRVCVASDRGTLGDALVAVLAGTGAAPVVAGPDQIVLAPARNAAANDAVPMLARSTGRLQRVVVTGTASGGTERASPYGLAVLDGRTVERESVQSMAQLFDGAVPGVWMWAQSPTSLLARYGSVRGASSFGVSTPKVYIDGIEVANPLLLTQIDPARVQRIEVIRGPQGAALYGADAISGVVQIVTRHESAGGGAPRAQLRGSAGTSTSAFADGGVLTQDHSLVLRTGSAARSASLGVTLSTLGAYVPGARAQQLLAHGSARRVGARSVVTGTARLYATEADAPASPLLAGIGTGGFVPGSSALGRLRAVAYAAPDSGPRARQDSLLQPTLADSAGRQRARQYTFGGSATLQSSARWTHTLIGGIDGYRLAGVAADGMLVPSATDSALRAARGGADRVTLRASSTARFGAPESRAFVLSAGLEHSTARETSNGAGTRLATRDDRGTFGAPPVAQLASGTTWWSNTGALAQGQLSWRESLFLSGGARVEHVSGPSSGAQVALLPMLGASWVRELGPWTAKLRGAYGRGIRPARTVVRGATWTGGRVQGALTALEPEEQAGTEVGVDLLLGSRLGLRATRFDQRASGLVQPVAIVVDSTPGGRGPGMRGPRIAYDLQNVGAIDNRGWELQATSAAGPLSVAATLSLVSSRVDRLANGYRGDLRAGDRILEVPARSVGLTAAWTTRRWTIASTLSRADDWINYDRLALAEAMAATLGTDPAPGGTGARPPVGPQLRGFWRSYDGSTRIGARATVGLWGSNAVTFGVENLLNRQLGEPDNVTVVPGRTLSLGLRTGF</sequence>
<gene>
    <name evidence="11" type="ORF">rosag_41320</name>
</gene>
<protein>
    <recommendedName>
        <fullName evidence="10">TonB-dependent receptor plug domain-containing protein</fullName>
    </recommendedName>
</protein>
<evidence type="ECO:0000313" key="11">
    <source>
        <dbReference type="EMBL" id="GLC27619.1"/>
    </source>
</evidence>
<evidence type="ECO:0000256" key="8">
    <source>
        <dbReference type="PROSITE-ProRule" id="PRU01360"/>
    </source>
</evidence>
<dbReference type="Proteomes" id="UP001161325">
    <property type="component" value="Unassembled WGS sequence"/>
</dbReference>
<evidence type="ECO:0000256" key="3">
    <source>
        <dbReference type="ARBA" id="ARBA00022452"/>
    </source>
</evidence>
<accession>A0AA37Q6U9</accession>
<dbReference type="InterPro" id="IPR012910">
    <property type="entry name" value="Plug_dom"/>
</dbReference>
<keyword evidence="2 8" id="KW-0813">Transport</keyword>
<keyword evidence="12" id="KW-1185">Reference proteome</keyword>
<dbReference type="AlphaFoldDB" id="A0AA37Q6U9"/>
<evidence type="ECO:0000256" key="1">
    <source>
        <dbReference type="ARBA" id="ARBA00004571"/>
    </source>
</evidence>
<dbReference type="PANTHER" id="PTHR30069:SF29">
    <property type="entry name" value="HEMOGLOBIN AND HEMOGLOBIN-HAPTOGLOBIN-BINDING PROTEIN 1-RELATED"/>
    <property type="match status" value="1"/>
</dbReference>
<comment type="subcellular location">
    <subcellularLocation>
        <location evidence="1 8">Cell outer membrane</location>
        <topology evidence="1 8">Multi-pass membrane protein</topology>
    </subcellularLocation>
</comment>
<feature type="domain" description="TonB-dependent receptor plug" evidence="10">
    <location>
        <begin position="166"/>
        <end position="273"/>
    </location>
</feature>
<comment type="similarity">
    <text evidence="8">Belongs to the TonB-dependent receptor family.</text>
</comment>
<dbReference type="Gene3D" id="2.40.170.20">
    <property type="entry name" value="TonB-dependent receptor, beta-barrel domain"/>
    <property type="match status" value="1"/>
</dbReference>
<evidence type="ECO:0000256" key="4">
    <source>
        <dbReference type="ARBA" id="ARBA00022692"/>
    </source>
</evidence>
<dbReference type="InterPro" id="IPR036942">
    <property type="entry name" value="Beta-barrel_TonB_sf"/>
</dbReference>
<evidence type="ECO:0000256" key="5">
    <source>
        <dbReference type="ARBA" id="ARBA00022729"/>
    </source>
</evidence>
<dbReference type="Pfam" id="PF07715">
    <property type="entry name" value="Plug"/>
    <property type="match status" value="1"/>
</dbReference>
<dbReference type="InterPro" id="IPR037066">
    <property type="entry name" value="Plug_dom_sf"/>
</dbReference>
<evidence type="ECO:0000256" key="7">
    <source>
        <dbReference type="ARBA" id="ARBA00023237"/>
    </source>
</evidence>
<dbReference type="GO" id="GO:0044718">
    <property type="term" value="P:siderophore transmembrane transport"/>
    <property type="evidence" value="ECO:0007669"/>
    <property type="project" value="TreeGrafter"/>
</dbReference>